<dbReference type="PANTHER" id="PTHR42732">
    <property type="entry name" value="BETA-GALACTOSIDASE"/>
    <property type="match status" value="1"/>
</dbReference>
<keyword evidence="3 8" id="KW-0326">Glycosidase</keyword>
<dbReference type="InterPro" id="IPR013098">
    <property type="entry name" value="Ig_I-set"/>
</dbReference>
<comment type="caution">
    <text evidence="8">The sequence shown here is derived from an EMBL/GenBank/DDBJ whole genome shotgun (WGS) entry which is preliminary data.</text>
</comment>
<dbReference type="SUPFAM" id="SSF48726">
    <property type="entry name" value="Immunoglobulin"/>
    <property type="match status" value="6"/>
</dbReference>
<dbReference type="Pfam" id="PF07679">
    <property type="entry name" value="I-set"/>
    <property type="match status" value="1"/>
</dbReference>
<dbReference type="SUPFAM" id="SSF49303">
    <property type="entry name" value="beta-Galactosidase/glucuronidase domain"/>
    <property type="match status" value="1"/>
</dbReference>
<dbReference type="Gene3D" id="2.60.40.10">
    <property type="entry name" value="Immunoglobulins"/>
    <property type="match status" value="9"/>
</dbReference>
<dbReference type="PROSITE" id="PS50022">
    <property type="entry name" value="FA58C_3"/>
    <property type="match status" value="5"/>
</dbReference>
<dbReference type="SUPFAM" id="SSF49785">
    <property type="entry name" value="Galactose-binding domain-like"/>
    <property type="match status" value="6"/>
</dbReference>
<dbReference type="Pfam" id="PF18565">
    <property type="entry name" value="Glyco_hydro2_C5"/>
    <property type="match status" value="1"/>
</dbReference>
<dbReference type="Gene3D" id="3.20.20.80">
    <property type="entry name" value="Glycosidases"/>
    <property type="match status" value="1"/>
</dbReference>
<dbReference type="Pfam" id="PF00703">
    <property type="entry name" value="Glyco_hydro_2"/>
    <property type="match status" value="1"/>
</dbReference>
<organism evidence="8 9">
    <name type="scientific">Paraburkholderia nemoris</name>
    <dbReference type="NCBI Taxonomy" id="2793076"/>
    <lineage>
        <taxon>Bacteria</taxon>
        <taxon>Pseudomonadati</taxon>
        <taxon>Pseudomonadota</taxon>
        <taxon>Betaproteobacteria</taxon>
        <taxon>Burkholderiales</taxon>
        <taxon>Burkholderiaceae</taxon>
        <taxon>Paraburkholderia</taxon>
    </lineage>
</organism>
<feature type="domain" description="GH64" evidence="7">
    <location>
        <begin position="2434"/>
        <end position="2807"/>
    </location>
</feature>
<dbReference type="InterPro" id="IPR000421">
    <property type="entry name" value="FA58C"/>
</dbReference>
<evidence type="ECO:0000256" key="1">
    <source>
        <dbReference type="ARBA" id="ARBA00007401"/>
    </source>
</evidence>
<keyword evidence="9" id="KW-1185">Reference proteome</keyword>
<feature type="domain" description="F5/8 type C" evidence="5">
    <location>
        <begin position="1987"/>
        <end position="2124"/>
    </location>
</feature>
<dbReference type="InterPro" id="IPR051913">
    <property type="entry name" value="GH2_Domain-Containing"/>
</dbReference>
<dbReference type="CDD" id="cd09214">
    <property type="entry name" value="GH64-like"/>
    <property type="match status" value="1"/>
</dbReference>
<dbReference type="InterPro" id="IPR006103">
    <property type="entry name" value="Glyco_hydro_2_cat"/>
</dbReference>
<dbReference type="Pfam" id="PF13927">
    <property type="entry name" value="Ig_3"/>
    <property type="match status" value="1"/>
</dbReference>
<feature type="domain" description="Ig-like" evidence="6">
    <location>
        <begin position="1423"/>
        <end position="1504"/>
    </location>
</feature>
<evidence type="ECO:0000313" key="8">
    <source>
        <dbReference type="EMBL" id="CAE6850351.1"/>
    </source>
</evidence>
<dbReference type="Proteomes" id="UP000673821">
    <property type="component" value="Unassembled WGS sequence"/>
</dbReference>
<dbReference type="InterPro" id="IPR032477">
    <property type="entry name" value="Glyco_hydro_64"/>
</dbReference>
<dbReference type="Pfam" id="PF02836">
    <property type="entry name" value="Glyco_hydro_2_C"/>
    <property type="match status" value="1"/>
</dbReference>
<protein>
    <submittedName>
        <fullName evidence="8">Beta-galactosidase</fullName>
        <ecNumber evidence="8">3.2.1.23</ecNumber>
    </submittedName>
</protein>
<dbReference type="SMART" id="SM00231">
    <property type="entry name" value="FA58C"/>
    <property type="match status" value="5"/>
</dbReference>
<dbReference type="InterPro" id="IPR017853">
    <property type="entry name" value="GH"/>
</dbReference>
<dbReference type="Gene3D" id="2.60.120.260">
    <property type="entry name" value="Galactose-binding domain-like"/>
    <property type="match status" value="6"/>
</dbReference>
<dbReference type="InterPro" id="IPR008979">
    <property type="entry name" value="Galactose-bd-like_sf"/>
</dbReference>
<dbReference type="InterPro" id="IPR013783">
    <property type="entry name" value="Ig-like_fold"/>
</dbReference>
<dbReference type="Pfam" id="PF16483">
    <property type="entry name" value="Glyco_hydro_64"/>
    <property type="match status" value="1"/>
</dbReference>
<dbReference type="InterPro" id="IPR042517">
    <property type="entry name" value="Glyco_hydro_64_N_2"/>
</dbReference>
<dbReference type="InterPro" id="IPR037176">
    <property type="entry name" value="Osmotin/thaumatin-like_sf"/>
</dbReference>
<dbReference type="PANTHER" id="PTHR42732:SF1">
    <property type="entry name" value="BETA-MANNOSIDASE"/>
    <property type="match status" value="1"/>
</dbReference>
<feature type="region of interest" description="Disordered" evidence="4">
    <location>
        <begin position="677"/>
        <end position="696"/>
    </location>
</feature>
<dbReference type="Pfam" id="PF22633">
    <property type="entry name" value="F5_F8_type_C_2"/>
    <property type="match status" value="1"/>
</dbReference>
<dbReference type="InterPro" id="IPR036179">
    <property type="entry name" value="Ig-like_dom_sf"/>
</dbReference>
<feature type="domain" description="F5/8 type C" evidence="5">
    <location>
        <begin position="1535"/>
        <end position="1677"/>
    </location>
</feature>
<dbReference type="InterPro" id="IPR007110">
    <property type="entry name" value="Ig-like_dom"/>
</dbReference>
<dbReference type="Gene3D" id="2.60.110.10">
    <property type="entry name" value="Thaumatin"/>
    <property type="match status" value="1"/>
</dbReference>
<keyword evidence="2 8" id="KW-0378">Hydrolase</keyword>
<proteinExistence type="inferred from homology"/>
<dbReference type="InterPro" id="IPR032311">
    <property type="entry name" value="DUF4982"/>
</dbReference>
<feature type="domain" description="Ig-like" evidence="6">
    <location>
        <begin position="1890"/>
        <end position="1971"/>
    </location>
</feature>
<feature type="domain" description="Ig-like" evidence="6">
    <location>
        <begin position="976"/>
        <end position="1057"/>
    </location>
</feature>
<comment type="similarity">
    <text evidence="1">Belongs to the glycosyl hydrolase 2 family.</text>
</comment>
<evidence type="ECO:0000256" key="4">
    <source>
        <dbReference type="SAM" id="MobiDB-lite"/>
    </source>
</evidence>
<feature type="compositionally biased region" description="Gly residues" evidence="4">
    <location>
        <begin position="1513"/>
        <end position="1539"/>
    </location>
</feature>
<dbReference type="GO" id="GO:0004565">
    <property type="term" value="F:beta-galactosidase activity"/>
    <property type="evidence" value="ECO:0007669"/>
    <property type="project" value="UniProtKB-EC"/>
</dbReference>
<dbReference type="PROSITE" id="PS52006">
    <property type="entry name" value="GH64"/>
    <property type="match status" value="1"/>
</dbReference>
<feature type="domain" description="Ig-like" evidence="6">
    <location>
        <begin position="1064"/>
        <end position="1143"/>
    </location>
</feature>
<dbReference type="SMART" id="SM00409">
    <property type="entry name" value="IG"/>
    <property type="match status" value="6"/>
</dbReference>
<reference evidence="8 9" key="1">
    <citation type="submission" date="2021-02" db="EMBL/GenBank/DDBJ databases">
        <authorList>
            <person name="Vanwijnsberghe S."/>
        </authorList>
    </citation>
    <scope>NUCLEOTIDE SEQUENCE [LARGE SCALE GENOMIC DNA]</scope>
    <source>
        <strain evidence="8 9">R-69776</strain>
    </source>
</reference>
<dbReference type="Pfam" id="PF00754">
    <property type="entry name" value="F5_F8_type_C"/>
    <property type="match status" value="4"/>
</dbReference>
<evidence type="ECO:0000256" key="3">
    <source>
        <dbReference type="ARBA" id="ARBA00023295"/>
    </source>
</evidence>
<gene>
    <name evidence="8" type="primary">lacZ_1</name>
    <name evidence="8" type="ORF">R69776_07469</name>
</gene>
<accession>A0ABM8T281</accession>
<dbReference type="InterPro" id="IPR003599">
    <property type="entry name" value="Ig_sub"/>
</dbReference>
<dbReference type="Pfam" id="PF16355">
    <property type="entry name" value="DUF4982"/>
    <property type="match status" value="1"/>
</dbReference>
<dbReference type="Gene3D" id="3.30.920.50">
    <property type="entry name" value="Beta-1,3-glucanase, C-terminal domain"/>
    <property type="match status" value="1"/>
</dbReference>
<sequence length="2807" mass="294314">MRDRVWKVTGQLAGLFALLWVLLVFAAVHAVASDDLPASNRIKINLGQTPWRYVKDVDDPGSMQPGFDDSGWQSVGVPQTPSDNDTFINTKSGGDQLYLTGNINWYRKHFTVDPSYANRKIFVEFEGAHTGAQVYINGQFIPGNSLINPKATHVIGFVPFIVDITPYVKFDGTDNVMAVKVARGDSFFESPSFSGAFRFGQDDTGLFRPVWMYITDKVHIPENVYAVLGTWGTYVSTVAASTASATIRVQTNVLNEYPTDQQVTLTTQIVNASGNVVATAQDTSTVPANAPPGLHPGLFDQVLTVANPTLWFPNNSIFGSPYLYHVIHSVSVGGTVVDSTETPLGIRTITWDQNFPIINGHPHYLWGASGRYDYPALGSAVPEELQWRDLNLLAQAGGSLYRPGHSSQGPEFLDAADAYGVMMIQPSGDGENGFSILCTSTVTTGCTTADNVELKKELHRDMIVHDRNHPSVLAWEADNGSTDTSLAQSLKALSQVWDPILTRAQADRMPNPLNGDILGCSGEGCDINVKQTYPDSPAWGSEYWGDGVGRALYDYELAFAAPYLNDWVHSVAGKSFGIAHWYLADTPGEINQQIDGPGSPQGNANGTTPEMVRGNGASMMDANRIPRLLYYIYEAAWTPFQIKPVVKLAYHWNRSAAGPVTVNAFSNCATVRLLLNGQPVGPDQTPNPPTSDPRADLSENTTLLPAQVHWNNVAWAPGTLLAECLDGNGQVAATDTQVTAGPADHIVLTVEPELVKPDGEVFALTANGTDAALVTATVVDANNVRVPDASPIITFNVSGPGTYRGGSDHLVTANQPLGYHAPGDPNLSAEGGLTRIAVKTQFMPGTVTVTASAPGLGGGTTTFNVLPTGSQQVFNGNALVIGPQQASSLQIITQPLSQTAAVGRTAQFTVLTAGASPNFQWMKNGVPIAGATSFTYTTPAVLSGDNGASFSVDVSNASGSITSSAAILTVVAPAVPTIVTPPAPQSITSGQGAEFTVVAAGSPVLTYQWLKNGAAIPGATQAVYDTPIMQTSDSGTVYSVVVTNSAGTVTSGSATLTVGAATLPSILSQPRSQSVPVGQSVTFNVLASGSAPLQYTWTRDGTPVGTNASSIVIASAQNGDAGSYVVTVTNSAGSVTSTPATLAVSGGGDTNLALRAKATASSEQNAGLSASFAVDGSFTSRWSSAPGIDPSWIELDLGSVQTFDEVALVWENAFARAYQIQVSNDNQNWTTVFTQNAGVGGTETISFPSTSARYVRMYGTQRATDYGYSLFEFEVFDAPQCGSAAERYTPLGAAPGQYTSTIPGLPSGPNVPTVRDNLSGLVWQQFQTTFPAQGAQFTQTIAAQYCASVGMRLPTQNEALTVARSNYGACAFPAPWGTWTTTGVPNDPTNAYLVFSSGQSVPGIINNTPGWALCVAGTSAAAPVIAAQPGSQSVAQGQTAQFTVGVTGTGPFSFNWLKNGTPVAITTTPVYTTPATVAADSGAVFTVVIANGGGSVTSAPATLTVTAAIDTGTGTGDGGNPVTGGNPGDGGNPGAGAPGAGNPVPSANLAIGHVATSSGVEGDAFLPAAAVDGNDATRWSSSFVDPSWIQVDLGSAQTFDRVVLRWQDSYAVAYQIQVSNDEDDNKNWTTVYSQATGKGGTEDLRFTATTARYVRMFGTQRATQFGYSLFEFGVYNTATTPQYAVTASASGNGAITPAGTTQVFQGGPQTYSFTPAAGFAVTGVQVDGSSIGLVNSYTFDDVLAPHTISVTFGPSSAAANLALGAKASASGLEADAYPASAAVDGNLATRWSSAFVDPSWIQLDLGSVQTFNRVILFWQDAFGVAYQIQTSNDGQNWTPVFTQTAGKGGTEDLSFPTVSARYVRMFGTQRNTAYGYSLWEFQVYNMPVAPAITAQPAAVTVNQGDPAQFAVVASGTAPLSYQWLKNGTPVATTTMPSYTTPPTVAGDSGATFSLIVSNAAGSVTSTGVTLSVNAPPGSANDGTGQDTGGGTAGTASANLALGKVATASGVQGDGYSAANAIDGNLGSRWSSDFNDNAWLTVDLGQPMRFDRVVLRWENAYGKSYLIQASNDNQTWTTVSTRDAGAGGTEDLPVVATTARYVRMQGVQRATQYGYSLFEFEIYNSAATPAVTIAASSGPNGAISPSGSVSVGEAGTQTFTAVPAAGFAVGALTVDGQSQGVQSTYTFINVTAPHSISVSFVPLAAGTNLALHKTATASGLEADAYPASAAVDGDAATRWSSAFVDPSWISVDLGTRQTFDRVVLNWENAHAVAYQIQTSDDNQNWTTVLTQTAGHGGIEDLKLPAPAAGRYVRMFATQRSTPYGDSLYEFEVYNTAAGTSAASFIEQPADQTVPAGQNGHFAVIASGSGPFSYQWRRNGTPVNGATSRTYDTAATTNSDDGSVYSVVVTGPNGPITSNYARLSVDSTIPNYTVTPGFVGVDLLNNTKGAFTDDQVYVEIIGRDPQNGGRFVWLKPDGTMVSMALSDNDAPGHLSAAGQNYSNYAFTLAQAKTLQFPHVSSARMFVSLGSPLFIKVLDDANGNVAFAGPNPQNPTDPNVNVVFDWIEFDNGGDTLFINTTQVDEFGIPLVEDIYGMNHTTHMQTGTTLSSAEIFAAYAREVPPEFQSLSASKIRIMAPAKGSFGAGQANGNYFDGYVNQMWQLYANQDLVLNLFSNSRRFVGRTQGDQLVFTEVDLSNGAFVGGTYSVSKPSTQDVLLGAGTLATGDSVTLQIEAQICAALNRHVMEDVTKWAVPTAWWSQSPTNEYARFFHDHSVSGLAYGFAYDDVSNGSSSIVAQKPEHMVLGIGW</sequence>
<dbReference type="EC" id="3.2.1.23" evidence="8"/>
<feature type="region of interest" description="Disordered" evidence="4">
    <location>
        <begin position="1511"/>
        <end position="1542"/>
    </location>
</feature>
<evidence type="ECO:0000259" key="7">
    <source>
        <dbReference type="PROSITE" id="PS52006"/>
    </source>
</evidence>
<dbReference type="PROSITE" id="PS50835">
    <property type="entry name" value="IG_LIKE"/>
    <property type="match status" value="4"/>
</dbReference>
<dbReference type="EMBL" id="CAJNBH010000035">
    <property type="protein sequence ID" value="CAE6850351.1"/>
    <property type="molecule type" value="Genomic_DNA"/>
</dbReference>
<dbReference type="InterPro" id="IPR040605">
    <property type="entry name" value="Glyco_hydro2_dom5"/>
</dbReference>
<name>A0ABM8T281_9BURK</name>
<feature type="domain" description="F5/8 type C" evidence="5">
    <location>
        <begin position="2197"/>
        <end position="2334"/>
    </location>
</feature>
<dbReference type="SUPFAM" id="SSF51445">
    <property type="entry name" value="(Trans)glycosidases"/>
    <property type="match status" value="1"/>
</dbReference>
<feature type="domain" description="F5/8 type C" evidence="5">
    <location>
        <begin position="1136"/>
        <end position="1278"/>
    </location>
</feature>
<feature type="domain" description="F5/8 type C" evidence="5">
    <location>
        <begin position="1747"/>
        <end position="1886"/>
    </location>
</feature>
<evidence type="ECO:0000313" key="9">
    <source>
        <dbReference type="Proteomes" id="UP000673821"/>
    </source>
</evidence>
<dbReference type="InterPro" id="IPR006102">
    <property type="entry name" value="Ig-like_GH2"/>
</dbReference>
<evidence type="ECO:0000256" key="2">
    <source>
        <dbReference type="ARBA" id="ARBA00022801"/>
    </source>
</evidence>
<evidence type="ECO:0000259" key="6">
    <source>
        <dbReference type="PROSITE" id="PS50835"/>
    </source>
</evidence>
<evidence type="ECO:0000259" key="5">
    <source>
        <dbReference type="PROSITE" id="PS50022"/>
    </source>
</evidence>
<dbReference type="RefSeq" id="WP_200661050.1">
    <property type="nucleotide sequence ID" value="NZ_CAJNBH010000035.1"/>
</dbReference>
<dbReference type="InterPro" id="IPR036156">
    <property type="entry name" value="Beta-gal/glucu_dom_sf"/>
</dbReference>